<dbReference type="InterPro" id="IPR001322">
    <property type="entry name" value="Lamin_tail_dom"/>
</dbReference>
<evidence type="ECO:0000259" key="2">
    <source>
        <dbReference type="PROSITE" id="PS51841"/>
    </source>
</evidence>
<dbReference type="InterPro" id="IPR013320">
    <property type="entry name" value="ConA-like_dom_sf"/>
</dbReference>
<gene>
    <name evidence="3" type="ORF">COT98_00860</name>
</gene>
<proteinExistence type="predicted"/>
<dbReference type="EMBL" id="PFAQ01000017">
    <property type="protein sequence ID" value="PIT95128.1"/>
    <property type="molecule type" value="Genomic_DNA"/>
</dbReference>
<name>A0A2M6WQP1_9BACT</name>
<comment type="caution">
    <text evidence="3">The sequence shown here is derived from an EMBL/GenBank/DDBJ whole genome shotgun (WGS) entry which is preliminary data.</text>
</comment>
<sequence length="783" mass="86020">MIRFGNESDGSYPGGAEILGEGSYLVVDDEASAELKALADAIVTNTNFSWGKDGYTIYLGSGAISGSADPDIVDYIGFGPEAKYYEGASPAPAFAPSSILIRKANAQSTVTSLSAGGSDELAGHNYDTNNNQADFVLLILNPDPVIPDDDEGNGGGDDNPATSTEVVVSSTPKIVISRVAATGDDDWIDLYNNSDTDFDLAVNNYHLEKSKSAVDPVIIMRFGNESDGTYPRGTIIKARSYYRVVRDEASVEIKATADAIASGNNFTFDGSGYTLYLGLDSISAPDDADIIDLVGFGVDAVYYEGSGPAPEILDQGFLSRKVSATSTRETLSENGLEFDLGAAYDSNDNQFDFVLIGSVVGPVEPNNGYNSPGLAHLWHFNECRGNILKDSVGTNDFNYPATWRVGKWGCALEQYYAYPKLQTNFNQPLNSAGVSILFNYQNTSASGKTSIYLAGPAGGVEVVFDPNFTRVNGLPTLFYSSDIKWPRDSVWHQGVLVINGTSDYWELYLDGERVYQEYFEAIFSKDFARLEIGNSDGYNYLDEVGIWSRALSGAEIKNIFLSQSELAPTLNRSAQLAPVEIHHWSFDERSGNLALDDIASSSLFIDSSQWVRLGHQGPAILHNMYANRKMELNFSQEIKEMDLSLDFWWCLRNDGGGQSGKISLLVADNKAMFALVASAYRPKYYFNSNSGIISEGFGLTLPHDSAWHHLVLVYDSYEYKLNFYVDGELKYSTPQTWLLDEAIKKMEIYNANWEYEIDDLSIWRGALKAQQVKTIYQNETGGN</sequence>
<evidence type="ECO:0000313" key="4">
    <source>
        <dbReference type="Proteomes" id="UP000228900"/>
    </source>
</evidence>
<dbReference type="Gene3D" id="2.60.120.200">
    <property type="match status" value="2"/>
</dbReference>
<accession>A0A2M6WQP1</accession>
<dbReference type="SUPFAM" id="SSF49899">
    <property type="entry name" value="Concanavalin A-like lectins/glucanases"/>
    <property type="match status" value="2"/>
</dbReference>
<organism evidence="3 4">
    <name type="scientific">Candidatus Falkowbacteria bacterium CG10_big_fil_rev_8_21_14_0_10_39_9</name>
    <dbReference type="NCBI Taxonomy" id="1974566"/>
    <lineage>
        <taxon>Bacteria</taxon>
        <taxon>Candidatus Falkowiibacteriota</taxon>
    </lineage>
</organism>
<protein>
    <recommendedName>
        <fullName evidence="2">LTD domain-containing protein</fullName>
    </recommendedName>
</protein>
<dbReference type="InterPro" id="IPR036415">
    <property type="entry name" value="Lamin_tail_dom_sf"/>
</dbReference>
<dbReference type="Proteomes" id="UP000228900">
    <property type="component" value="Unassembled WGS sequence"/>
</dbReference>
<dbReference type="PROSITE" id="PS51841">
    <property type="entry name" value="LTD"/>
    <property type="match status" value="1"/>
</dbReference>
<dbReference type="Gene3D" id="2.60.40.1260">
    <property type="entry name" value="Lamin Tail domain"/>
    <property type="match status" value="1"/>
</dbReference>
<evidence type="ECO:0000256" key="1">
    <source>
        <dbReference type="SAM" id="MobiDB-lite"/>
    </source>
</evidence>
<evidence type="ECO:0000313" key="3">
    <source>
        <dbReference type="EMBL" id="PIT95128.1"/>
    </source>
</evidence>
<reference evidence="4" key="1">
    <citation type="submission" date="2017-09" db="EMBL/GenBank/DDBJ databases">
        <title>Depth-based differentiation of microbial function through sediment-hosted aquifers and enrichment of novel symbionts in the deep terrestrial subsurface.</title>
        <authorList>
            <person name="Probst A.J."/>
            <person name="Ladd B."/>
            <person name="Jarett J.K."/>
            <person name="Geller-Mcgrath D.E."/>
            <person name="Sieber C.M.K."/>
            <person name="Emerson J.B."/>
            <person name="Anantharaman K."/>
            <person name="Thomas B.C."/>
            <person name="Malmstrom R."/>
            <person name="Stieglmeier M."/>
            <person name="Klingl A."/>
            <person name="Woyke T."/>
            <person name="Ryan C.M."/>
            <person name="Banfield J.F."/>
        </authorList>
    </citation>
    <scope>NUCLEOTIDE SEQUENCE [LARGE SCALE GENOMIC DNA]</scope>
</reference>
<dbReference type="AlphaFoldDB" id="A0A2M6WQP1"/>
<dbReference type="SUPFAM" id="SSF74853">
    <property type="entry name" value="Lamin A/C globular tail domain"/>
    <property type="match status" value="1"/>
</dbReference>
<feature type="region of interest" description="Disordered" evidence="1">
    <location>
        <begin position="146"/>
        <end position="166"/>
    </location>
</feature>
<dbReference type="Pfam" id="PF13385">
    <property type="entry name" value="Laminin_G_3"/>
    <property type="match status" value="2"/>
</dbReference>
<feature type="domain" description="LTD" evidence="2">
    <location>
        <begin position="162"/>
        <end position="326"/>
    </location>
</feature>